<evidence type="ECO:0000256" key="5">
    <source>
        <dbReference type="ARBA" id="ARBA00022516"/>
    </source>
</evidence>
<reference evidence="14" key="1">
    <citation type="journal article" date="2014" name="Int. J. Syst. Evol. Microbiol.">
        <title>Complete genome sequence of Corynebacterium casei LMG S-19264T (=DSM 44701T), isolated from a smear-ripened cheese.</title>
        <authorList>
            <consortium name="US DOE Joint Genome Institute (JGI-PGF)"/>
            <person name="Walter F."/>
            <person name="Albersmeier A."/>
            <person name="Kalinowski J."/>
            <person name="Ruckert C."/>
        </authorList>
    </citation>
    <scope>NUCLEOTIDE SEQUENCE</scope>
    <source>
        <strain evidence="14">CGMCC 1.12214</strain>
    </source>
</reference>
<keyword evidence="15" id="KW-1185">Reference proteome</keyword>
<evidence type="ECO:0000256" key="11">
    <source>
        <dbReference type="ARBA" id="ARBA00023098"/>
    </source>
</evidence>
<dbReference type="EC" id="2.7.1.130" evidence="3 13"/>
<dbReference type="Pfam" id="PF02606">
    <property type="entry name" value="LpxK"/>
    <property type="match status" value="1"/>
</dbReference>
<evidence type="ECO:0000256" key="13">
    <source>
        <dbReference type="HAMAP-Rule" id="MF_00409"/>
    </source>
</evidence>
<keyword evidence="11 13" id="KW-0443">Lipid metabolism</keyword>
<dbReference type="GO" id="GO:0009244">
    <property type="term" value="P:lipopolysaccharide core region biosynthetic process"/>
    <property type="evidence" value="ECO:0007669"/>
    <property type="project" value="TreeGrafter"/>
</dbReference>
<keyword evidence="8 13" id="KW-0547">Nucleotide-binding</keyword>
<keyword evidence="9 13" id="KW-0418">Kinase</keyword>
<name>A0A917I533_9HYPH</name>
<dbReference type="InterPro" id="IPR003758">
    <property type="entry name" value="LpxK"/>
</dbReference>
<dbReference type="GO" id="GO:0005524">
    <property type="term" value="F:ATP binding"/>
    <property type="evidence" value="ECO:0007669"/>
    <property type="project" value="UniProtKB-UniRule"/>
</dbReference>
<dbReference type="GO" id="GO:0009029">
    <property type="term" value="F:lipid-A 4'-kinase activity"/>
    <property type="evidence" value="ECO:0007669"/>
    <property type="project" value="UniProtKB-UniRule"/>
</dbReference>
<evidence type="ECO:0000313" key="14">
    <source>
        <dbReference type="EMBL" id="GGH11916.1"/>
    </source>
</evidence>
<feature type="binding site" evidence="13">
    <location>
        <begin position="50"/>
        <end position="57"/>
    </location>
    <ligand>
        <name>ATP</name>
        <dbReference type="ChEBI" id="CHEBI:30616"/>
    </ligand>
</feature>
<evidence type="ECO:0000256" key="10">
    <source>
        <dbReference type="ARBA" id="ARBA00022840"/>
    </source>
</evidence>
<dbReference type="SUPFAM" id="SSF52540">
    <property type="entry name" value="P-loop containing nucleoside triphosphate hydrolases"/>
    <property type="match status" value="1"/>
</dbReference>
<gene>
    <name evidence="13 14" type="primary">lpxK</name>
    <name evidence="14" type="ORF">GCM10007036_09320</name>
</gene>
<keyword evidence="6 13" id="KW-0441">Lipid A biosynthesis</keyword>
<dbReference type="Proteomes" id="UP000603912">
    <property type="component" value="Unassembled WGS sequence"/>
</dbReference>
<evidence type="ECO:0000256" key="8">
    <source>
        <dbReference type="ARBA" id="ARBA00022741"/>
    </source>
</evidence>
<evidence type="ECO:0000256" key="2">
    <source>
        <dbReference type="ARBA" id="ARBA00004870"/>
    </source>
</evidence>
<keyword evidence="7 13" id="KW-0808">Transferase</keyword>
<dbReference type="PANTHER" id="PTHR42724">
    <property type="entry name" value="TETRAACYLDISACCHARIDE 4'-KINASE"/>
    <property type="match status" value="1"/>
</dbReference>
<sequence>MRAPAFWRNRGPAARLLAPLGWIYGAATAVRMKRIGERVGVPVVCIGNFTAGGAGKTPTALAAADRLAALGRSPAFLSRGYGGKVREPTRVDLARHRHDFTGDEPLLLARRAPTVVSPDRVGGARLAAALGDVVIMDDGLQNPSLAKDLRIAVVDGAAGVGNGLCLPAGPLRAPLASQLGQVDAVLVIGPGAPGEAVAAEAAARGVPVLFADLAPDPRAVAALKRKKVLAFAGIGRPEKMFATLRDAGVRVVEEQPFPDHHAFTRGEVARLLSRARRKDFLVVTTAKDEVRLAGLLAPGEEREIHVLPVTLRFRDPAAADRLFAAALERWALSSSG</sequence>
<keyword evidence="10 13" id="KW-0067">ATP-binding</keyword>
<evidence type="ECO:0000256" key="3">
    <source>
        <dbReference type="ARBA" id="ARBA00012071"/>
    </source>
</evidence>
<comment type="caution">
    <text evidence="14">The sequence shown here is derived from an EMBL/GenBank/DDBJ whole genome shotgun (WGS) entry which is preliminary data.</text>
</comment>
<dbReference type="InterPro" id="IPR027417">
    <property type="entry name" value="P-loop_NTPase"/>
</dbReference>
<evidence type="ECO:0000256" key="9">
    <source>
        <dbReference type="ARBA" id="ARBA00022777"/>
    </source>
</evidence>
<dbReference type="RefSeq" id="WP_188516534.1">
    <property type="nucleotide sequence ID" value="NZ_BMES01000001.1"/>
</dbReference>
<dbReference type="HAMAP" id="MF_00409">
    <property type="entry name" value="LpxK"/>
    <property type="match status" value="1"/>
</dbReference>
<evidence type="ECO:0000313" key="15">
    <source>
        <dbReference type="Proteomes" id="UP000603912"/>
    </source>
</evidence>
<proteinExistence type="inferred from homology"/>
<dbReference type="GO" id="GO:0009245">
    <property type="term" value="P:lipid A biosynthetic process"/>
    <property type="evidence" value="ECO:0007669"/>
    <property type="project" value="UniProtKB-UniRule"/>
</dbReference>
<reference evidence="14" key="2">
    <citation type="submission" date="2020-09" db="EMBL/GenBank/DDBJ databases">
        <authorList>
            <person name="Sun Q."/>
            <person name="Zhou Y."/>
        </authorList>
    </citation>
    <scope>NUCLEOTIDE SEQUENCE</scope>
    <source>
        <strain evidence="14">CGMCC 1.12214</strain>
    </source>
</reference>
<evidence type="ECO:0000256" key="4">
    <source>
        <dbReference type="ARBA" id="ARBA00016436"/>
    </source>
</evidence>
<dbReference type="NCBIfam" id="TIGR00682">
    <property type="entry name" value="lpxK"/>
    <property type="match status" value="1"/>
</dbReference>
<accession>A0A917I533</accession>
<keyword evidence="5 13" id="KW-0444">Lipid biosynthesis</keyword>
<evidence type="ECO:0000256" key="7">
    <source>
        <dbReference type="ARBA" id="ARBA00022679"/>
    </source>
</evidence>
<comment type="function">
    <text evidence="1 13">Transfers the gamma-phosphate of ATP to the 4'-position of a tetraacyldisaccharide 1-phosphate intermediate (termed DS-1-P) to form tetraacyldisaccharide 1,4'-bis-phosphate (lipid IVA).</text>
</comment>
<dbReference type="PANTHER" id="PTHR42724:SF1">
    <property type="entry name" value="TETRAACYLDISACCHARIDE 4'-KINASE, MITOCHONDRIAL-RELATED"/>
    <property type="match status" value="1"/>
</dbReference>
<evidence type="ECO:0000256" key="6">
    <source>
        <dbReference type="ARBA" id="ARBA00022556"/>
    </source>
</evidence>
<organism evidence="14 15">
    <name type="scientific">Alsobacter metallidurans</name>
    <dbReference type="NCBI Taxonomy" id="340221"/>
    <lineage>
        <taxon>Bacteria</taxon>
        <taxon>Pseudomonadati</taxon>
        <taxon>Pseudomonadota</taxon>
        <taxon>Alphaproteobacteria</taxon>
        <taxon>Hyphomicrobiales</taxon>
        <taxon>Alsobacteraceae</taxon>
        <taxon>Alsobacter</taxon>
    </lineage>
</organism>
<comment type="pathway">
    <text evidence="2 13">Glycolipid biosynthesis; lipid IV(A) biosynthesis; lipid IV(A) from (3R)-3-hydroxytetradecanoyl-[acyl-carrier-protein] and UDP-N-acetyl-alpha-D-glucosamine: step 6/6.</text>
</comment>
<evidence type="ECO:0000256" key="1">
    <source>
        <dbReference type="ARBA" id="ARBA00002274"/>
    </source>
</evidence>
<dbReference type="GO" id="GO:0005886">
    <property type="term" value="C:plasma membrane"/>
    <property type="evidence" value="ECO:0007669"/>
    <property type="project" value="TreeGrafter"/>
</dbReference>
<dbReference type="AlphaFoldDB" id="A0A917I533"/>
<comment type="similarity">
    <text evidence="13">Belongs to the LpxK family.</text>
</comment>
<dbReference type="EMBL" id="BMES01000001">
    <property type="protein sequence ID" value="GGH11916.1"/>
    <property type="molecule type" value="Genomic_DNA"/>
</dbReference>
<evidence type="ECO:0000256" key="12">
    <source>
        <dbReference type="ARBA" id="ARBA00029757"/>
    </source>
</evidence>
<comment type="catalytic activity">
    <reaction evidence="13">
        <text>a lipid A disaccharide + ATP = a lipid IVA + ADP + H(+)</text>
        <dbReference type="Rhea" id="RHEA:67840"/>
        <dbReference type="ChEBI" id="CHEBI:15378"/>
        <dbReference type="ChEBI" id="CHEBI:30616"/>
        <dbReference type="ChEBI" id="CHEBI:176343"/>
        <dbReference type="ChEBI" id="CHEBI:176425"/>
        <dbReference type="ChEBI" id="CHEBI:456216"/>
        <dbReference type="EC" id="2.7.1.130"/>
    </reaction>
</comment>
<protein>
    <recommendedName>
        <fullName evidence="4 13">Tetraacyldisaccharide 4'-kinase</fullName>
        <ecNumber evidence="3 13">2.7.1.130</ecNumber>
    </recommendedName>
    <alternativeName>
        <fullName evidence="12 13">Lipid A 4'-kinase</fullName>
    </alternativeName>
</protein>